<dbReference type="Proteomes" id="UP001152888">
    <property type="component" value="Unassembled WGS sequence"/>
</dbReference>
<name>A0A9P0K164_ACAOB</name>
<comment type="caution">
    <text evidence="1">The sequence shown here is derived from an EMBL/GenBank/DDBJ whole genome shotgun (WGS) entry which is preliminary data.</text>
</comment>
<gene>
    <name evidence="1" type="ORF">ACAOBT_LOCUS4586</name>
</gene>
<reference evidence="1" key="1">
    <citation type="submission" date="2022-03" db="EMBL/GenBank/DDBJ databases">
        <authorList>
            <person name="Sayadi A."/>
        </authorList>
    </citation>
    <scope>NUCLEOTIDE SEQUENCE</scope>
</reference>
<keyword evidence="2" id="KW-1185">Reference proteome</keyword>
<sequence>MPFPNTCLHQVFQAIVWRVEKNDHSMTNEIDNCCTELGREIRVGYTEWDPEDLIPLSNFVKIAAQENPFSEVLITPDMKSKTVSIHQHMVFSNLLD</sequence>
<dbReference type="EMBL" id="CAKOFQ010006700">
    <property type="protein sequence ID" value="CAH1962245.1"/>
    <property type="molecule type" value="Genomic_DNA"/>
</dbReference>
<accession>A0A9P0K164</accession>
<evidence type="ECO:0000313" key="1">
    <source>
        <dbReference type="EMBL" id="CAH1962245.1"/>
    </source>
</evidence>
<organism evidence="1 2">
    <name type="scientific">Acanthoscelides obtectus</name>
    <name type="common">Bean weevil</name>
    <name type="synonym">Bruchus obtectus</name>
    <dbReference type="NCBI Taxonomy" id="200917"/>
    <lineage>
        <taxon>Eukaryota</taxon>
        <taxon>Metazoa</taxon>
        <taxon>Ecdysozoa</taxon>
        <taxon>Arthropoda</taxon>
        <taxon>Hexapoda</taxon>
        <taxon>Insecta</taxon>
        <taxon>Pterygota</taxon>
        <taxon>Neoptera</taxon>
        <taxon>Endopterygota</taxon>
        <taxon>Coleoptera</taxon>
        <taxon>Polyphaga</taxon>
        <taxon>Cucujiformia</taxon>
        <taxon>Chrysomeloidea</taxon>
        <taxon>Chrysomelidae</taxon>
        <taxon>Bruchinae</taxon>
        <taxon>Bruchini</taxon>
        <taxon>Acanthoscelides</taxon>
    </lineage>
</organism>
<proteinExistence type="predicted"/>
<protein>
    <submittedName>
        <fullName evidence="1">Uncharacterized protein</fullName>
    </submittedName>
</protein>
<dbReference type="AlphaFoldDB" id="A0A9P0K164"/>
<evidence type="ECO:0000313" key="2">
    <source>
        <dbReference type="Proteomes" id="UP001152888"/>
    </source>
</evidence>